<keyword evidence="3" id="KW-1185">Reference proteome</keyword>
<organism evidence="2 3">
    <name type="scientific">Bradyrhizobium valentinum</name>
    <dbReference type="NCBI Taxonomy" id="1518501"/>
    <lineage>
        <taxon>Bacteria</taxon>
        <taxon>Pseudomonadati</taxon>
        <taxon>Pseudomonadota</taxon>
        <taxon>Alphaproteobacteria</taxon>
        <taxon>Hyphomicrobiales</taxon>
        <taxon>Nitrobacteraceae</taxon>
        <taxon>Bradyrhizobium</taxon>
    </lineage>
</organism>
<evidence type="ECO:0000256" key="1">
    <source>
        <dbReference type="ARBA" id="ARBA00022801"/>
    </source>
</evidence>
<dbReference type="GO" id="GO:0016787">
    <property type="term" value="F:hydrolase activity"/>
    <property type="evidence" value="ECO:0007669"/>
    <property type="project" value="UniProtKB-KW"/>
</dbReference>
<gene>
    <name evidence="2" type="ORF">CP49_08400</name>
</gene>
<sequence length="369" mass="40668">MKIHFGPGGWVQWPDSEEFSIEFMRLLGAAQEGGSMVSECLLAASRIDPTDGGDSWYREWIRMADISNERANAAFKRGHVLTAQSNWLRAINYYQASASDFDAADKKQEHALRTMRACARRYVAHLTPAGEVVEIPWLNGYALEGYFLPAPAASGRAPVVVCMGEPGHRKEEYLHKAARYARDRGMSMLAVDLLGSGTCAKFDEVVGRSDLETSVGHVMDYLTTRDDVDERRIAILGDGSGSSFVARGVALDNRFAAAVCDGGIWDMHERSFLMNRLSLNSPGSNGVDGGLVGRKFHCPVLITMGEQGWLERDCVTDLFERLKIANSDISLKIFESSETAAAQGHRDNPTLASEFIFDWMADRLNSISA</sequence>
<dbReference type="Gene3D" id="3.40.50.1820">
    <property type="entry name" value="alpha/beta hydrolase"/>
    <property type="match status" value="1"/>
</dbReference>
<keyword evidence="1 2" id="KW-0378">Hydrolase</keyword>
<dbReference type="InterPro" id="IPR029058">
    <property type="entry name" value="AB_hydrolase_fold"/>
</dbReference>
<dbReference type="SUPFAM" id="SSF53474">
    <property type="entry name" value="alpha/beta-Hydrolases"/>
    <property type="match status" value="1"/>
</dbReference>
<dbReference type="InterPro" id="IPR050261">
    <property type="entry name" value="FrsA_esterase"/>
</dbReference>
<evidence type="ECO:0000313" key="2">
    <source>
        <dbReference type="EMBL" id="KRR12430.1"/>
    </source>
</evidence>
<dbReference type="RefSeq" id="WP_057849206.1">
    <property type="nucleotide sequence ID" value="NZ_LLXX01000029.1"/>
</dbReference>
<dbReference type="STRING" id="1518501.CQ10_18055"/>
<dbReference type="PANTHER" id="PTHR22946">
    <property type="entry name" value="DIENELACTONE HYDROLASE DOMAIN-CONTAINING PROTEIN-RELATED"/>
    <property type="match status" value="1"/>
</dbReference>
<name>A0A0R3LYV5_9BRAD</name>
<dbReference type="PANTHER" id="PTHR22946:SF12">
    <property type="entry name" value="CONIDIAL PIGMENT BIOSYNTHESIS PROTEIN AYG1 (AFU_ORTHOLOGUE AFUA_2G17550)"/>
    <property type="match status" value="1"/>
</dbReference>
<dbReference type="AlphaFoldDB" id="A0A0R3LYV5"/>
<accession>A0A0R3LYV5</accession>
<dbReference type="EMBL" id="LLXX01000029">
    <property type="protein sequence ID" value="KRR12430.1"/>
    <property type="molecule type" value="Genomic_DNA"/>
</dbReference>
<proteinExistence type="predicted"/>
<dbReference type="Gene3D" id="1.20.1440.110">
    <property type="entry name" value="acylaminoacyl peptidase"/>
    <property type="match status" value="1"/>
</dbReference>
<reference evidence="2 3" key="1">
    <citation type="submission" date="2014-03" db="EMBL/GenBank/DDBJ databases">
        <title>Bradyrhizobium valentinum sp. nov., isolated from effective nodules of Lupinus mariae-josephae, a lupine endemic of basic-lime soils in Eastern Spain.</title>
        <authorList>
            <person name="Duran D."/>
            <person name="Rey L."/>
            <person name="Navarro A."/>
            <person name="Busquets A."/>
            <person name="Imperial J."/>
            <person name="Ruiz-Argueso T."/>
        </authorList>
    </citation>
    <scope>NUCLEOTIDE SEQUENCE [LARGE SCALE GENOMIC DNA]</scope>
    <source>
        <strain evidence="2 3">LmjM3</strain>
    </source>
</reference>
<dbReference type="Proteomes" id="UP000051913">
    <property type="component" value="Unassembled WGS sequence"/>
</dbReference>
<dbReference type="InterPro" id="IPR010520">
    <property type="entry name" value="FrsA-like"/>
</dbReference>
<dbReference type="Pfam" id="PF06500">
    <property type="entry name" value="FrsA-like"/>
    <property type="match status" value="1"/>
</dbReference>
<evidence type="ECO:0000313" key="3">
    <source>
        <dbReference type="Proteomes" id="UP000051913"/>
    </source>
</evidence>
<comment type="caution">
    <text evidence="2">The sequence shown here is derived from an EMBL/GenBank/DDBJ whole genome shotgun (WGS) entry which is preliminary data.</text>
</comment>
<protein>
    <submittedName>
        <fullName evidence="2">Dienelactone hydrolase</fullName>
    </submittedName>
</protein>